<proteinExistence type="predicted"/>
<evidence type="ECO:0000256" key="2">
    <source>
        <dbReference type="SAM" id="SignalP"/>
    </source>
</evidence>
<organism evidence="3 4">
    <name type="scientific">Micromonospora azadirachtae</name>
    <dbReference type="NCBI Taxonomy" id="1970735"/>
    <lineage>
        <taxon>Bacteria</taxon>
        <taxon>Bacillati</taxon>
        <taxon>Actinomycetota</taxon>
        <taxon>Actinomycetes</taxon>
        <taxon>Micromonosporales</taxon>
        <taxon>Micromonosporaceae</taxon>
        <taxon>Micromonospora</taxon>
    </lineage>
</organism>
<evidence type="ECO:0008006" key="5">
    <source>
        <dbReference type="Google" id="ProtNLM"/>
    </source>
</evidence>
<reference evidence="4" key="1">
    <citation type="journal article" date="2019" name="Int. J. Syst. Evol. Microbiol.">
        <title>The Global Catalogue of Microorganisms (GCM) 10K type strain sequencing project: providing services to taxonomists for standard genome sequencing and annotation.</title>
        <authorList>
            <consortium name="The Broad Institute Genomics Platform"/>
            <consortium name="The Broad Institute Genome Sequencing Center for Infectious Disease"/>
            <person name="Wu L."/>
            <person name="Ma J."/>
        </authorList>
    </citation>
    <scope>NUCLEOTIDE SEQUENCE [LARGE SCALE GENOMIC DNA]</scope>
    <source>
        <strain evidence="4">JCM 32148</strain>
    </source>
</reference>
<feature type="region of interest" description="Disordered" evidence="1">
    <location>
        <begin position="32"/>
        <end position="51"/>
    </location>
</feature>
<dbReference type="Proteomes" id="UP001597053">
    <property type="component" value="Unassembled WGS sequence"/>
</dbReference>
<dbReference type="PROSITE" id="PS51257">
    <property type="entry name" value="PROKAR_LIPOPROTEIN"/>
    <property type="match status" value="1"/>
</dbReference>
<keyword evidence="2" id="KW-0732">Signal</keyword>
<evidence type="ECO:0000313" key="3">
    <source>
        <dbReference type="EMBL" id="MFD0786946.1"/>
    </source>
</evidence>
<dbReference type="EMBL" id="JBHTHM010001665">
    <property type="protein sequence ID" value="MFD0786946.1"/>
    <property type="molecule type" value="Genomic_DNA"/>
</dbReference>
<evidence type="ECO:0000313" key="4">
    <source>
        <dbReference type="Proteomes" id="UP001597053"/>
    </source>
</evidence>
<comment type="caution">
    <text evidence="3">The sequence shown here is derived from an EMBL/GenBank/DDBJ whole genome shotgun (WGS) entry which is preliminary data.</text>
</comment>
<name>A0ABW3A8Q9_9ACTN</name>
<protein>
    <recommendedName>
        <fullName evidence="5">DUF732 domain-containing protein</fullName>
    </recommendedName>
</protein>
<feature type="chain" id="PRO_5046557969" description="DUF732 domain-containing protein" evidence="2">
    <location>
        <begin position="31"/>
        <end position="176"/>
    </location>
</feature>
<gene>
    <name evidence="3" type="ORF">ACFQZ8_23860</name>
</gene>
<evidence type="ECO:0000256" key="1">
    <source>
        <dbReference type="SAM" id="MobiDB-lite"/>
    </source>
</evidence>
<accession>A0ABW3A8Q9</accession>
<sequence>MPRRSRSRLLGPLLSATLVATLTGCTLVHASTEEPLPAPNDPASVLPEPGAPTTVGDGQVSLFQKLGEYGPLRTLQVERDGVWKCLDCAGDGVNSTGSLAPEQVNRLQQLLSDPALAAETDQARRYRSTCIDALTSSLLTAVGSITTEDCPGVEDPRIAGEILLLLTQATPAELKG</sequence>
<keyword evidence="4" id="KW-1185">Reference proteome</keyword>
<feature type="signal peptide" evidence="2">
    <location>
        <begin position="1"/>
        <end position="30"/>
    </location>
</feature>